<dbReference type="EMBL" id="JQBP01000001">
    <property type="protein sequence ID" value="KRN75677.1"/>
    <property type="molecule type" value="Genomic_DNA"/>
</dbReference>
<dbReference type="STRING" id="1616.IV73_GL000171"/>
<accession>A0A0R2JNS2</accession>
<dbReference type="OrthoDB" id="2147515at2"/>
<comment type="caution">
    <text evidence="1">The sequence shown here is derived from an EMBL/GenBank/DDBJ whole genome shotgun (WGS) entry which is preliminary data.</text>
</comment>
<evidence type="ECO:0000313" key="2">
    <source>
        <dbReference type="Proteomes" id="UP000051655"/>
    </source>
</evidence>
<reference evidence="1 2" key="1">
    <citation type="journal article" date="2015" name="Genome Announc.">
        <title>Expanding the biotechnology potential of lactobacilli through comparative genomics of 213 strains and associated genera.</title>
        <authorList>
            <person name="Sun Z."/>
            <person name="Harris H.M."/>
            <person name="McCann A."/>
            <person name="Guo C."/>
            <person name="Argimon S."/>
            <person name="Zhang W."/>
            <person name="Yang X."/>
            <person name="Jeffery I.B."/>
            <person name="Cooney J.C."/>
            <person name="Kagawa T.F."/>
            <person name="Liu W."/>
            <person name="Song Y."/>
            <person name="Salvetti E."/>
            <person name="Wrobel A."/>
            <person name="Rasinkangas P."/>
            <person name="Parkhill J."/>
            <person name="Rea M.C."/>
            <person name="O'Sullivan O."/>
            <person name="Ritari J."/>
            <person name="Douillard F.P."/>
            <person name="Paul Ross R."/>
            <person name="Yang R."/>
            <person name="Briner A.E."/>
            <person name="Felis G.E."/>
            <person name="de Vos W.M."/>
            <person name="Barrangou R."/>
            <person name="Klaenhammer T.R."/>
            <person name="Caufield P.W."/>
            <person name="Cui Y."/>
            <person name="Zhang H."/>
            <person name="O'Toole P.W."/>
        </authorList>
    </citation>
    <scope>NUCLEOTIDE SEQUENCE [LARGE SCALE GENOMIC DNA]</scope>
    <source>
        <strain evidence="1 2">DSM 20593</strain>
    </source>
</reference>
<sequence length="126" mass="14310">MAFYLDMDSLIQMFGVPLTVLEGKNEGQWIDGVWQESSTNSVELNEPFLTFEIVGSMLAGILESNDSGEQLTDKAAWFSEHDYNLGTKVIHNNVPWKITRKQLYLDYSNVVQYELTREGGLDGRDV</sequence>
<dbReference type="Proteomes" id="UP000051655">
    <property type="component" value="Unassembled WGS sequence"/>
</dbReference>
<dbReference type="AlphaFoldDB" id="A0A0R2JNS2"/>
<keyword evidence="2" id="KW-1185">Reference proteome</keyword>
<organism evidence="1 2">
    <name type="scientific">Weissella kandleri</name>
    <dbReference type="NCBI Taxonomy" id="1616"/>
    <lineage>
        <taxon>Bacteria</taxon>
        <taxon>Bacillati</taxon>
        <taxon>Bacillota</taxon>
        <taxon>Bacilli</taxon>
        <taxon>Lactobacillales</taxon>
        <taxon>Lactobacillaceae</taxon>
        <taxon>Weissella</taxon>
    </lineage>
</organism>
<protein>
    <submittedName>
        <fullName evidence="1">Uncharacterized protein</fullName>
    </submittedName>
</protein>
<gene>
    <name evidence="1" type="ORF">IV73_GL000171</name>
</gene>
<proteinExistence type="predicted"/>
<dbReference type="PATRIC" id="fig|1616.3.peg.177"/>
<dbReference type="RefSeq" id="WP_057753442.1">
    <property type="nucleotide sequence ID" value="NZ_JQBP01000001.1"/>
</dbReference>
<evidence type="ECO:0000313" key="1">
    <source>
        <dbReference type="EMBL" id="KRN75677.1"/>
    </source>
</evidence>
<name>A0A0R2JNS2_9LACO</name>